<dbReference type="OrthoDB" id="5808780at2759"/>
<dbReference type="Pfam" id="PF00435">
    <property type="entry name" value="Spectrin"/>
    <property type="match status" value="1"/>
</dbReference>
<dbReference type="InterPro" id="IPR002017">
    <property type="entry name" value="Spectrin_repeat"/>
</dbReference>
<organism evidence="4">
    <name type="scientific">Gongylonema pulchrum</name>
    <dbReference type="NCBI Taxonomy" id="637853"/>
    <lineage>
        <taxon>Eukaryota</taxon>
        <taxon>Metazoa</taxon>
        <taxon>Ecdysozoa</taxon>
        <taxon>Nematoda</taxon>
        <taxon>Chromadorea</taxon>
        <taxon>Rhabditida</taxon>
        <taxon>Spirurina</taxon>
        <taxon>Spiruromorpha</taxon>
        <taxon>Spiruroidea</taxon>
        <taxon>Gongylonematidae</taxon>
        <taxon>Gongylonema</taxon>
    </lineage>
</organism>
<dbReference type="Proteomes" id="UP000271098">
    <property type="component" value="Unassembled WGS sequence"/>
</dbReference>
<reference evidence="2 3" key="2">
    <citation type="submission" date="2018-11" db="EMBL/GenBank/DDBJ databases">
        <authorList>
            <consortium name="Pathogen Informatics"/>
        </authorList>
    </citation>
    <scope>NUCLEOTIDE SEQUENCE [LARGE SCALE GENOMIC DNA]</scope>
</reference>
<dbReference type="EMBL" id="UYRT01087607">
    <property type="protein sequence ID" value="VDN32752.1"/>
    <property type="molecule type" value="Genomic_DNA"/>
</dbReference>
<gene>
    <name evidence="2" type="ORF">GPUH_LOCUS18933</name>
</gene>
<accession>A0A183ED92</accession>
<dbReference type="PANTHER" id="PTHR22826:SF106">
    <property type="entry name" value="TRIO, ISOFORM A"/>
    <property type="match status" value="1"/>
</dbReference>
<evidence type="ECO:0000313" key="4">
    <source>
        <dbReference type="WBParaSite" id="GPUH_0001895801-mRNA-1"/>
    </source>
</evidence>
<reference evidence="4" key="1">
    <citation type="submission" date="2016-06" db="UniProtKB">
        <authorList>
            <consortium name="WormBaseParasite"/>
        </authorList>
    </citation>
    <scope>IDENTIFICATION</scope>
</reference>
<dbReference type="AlphaFoldDB" id="A0A183ED92"/>
<dbReference type="GO" id="GO:0019898">
    <property type="term" value="C:extrinsic component of membrane"/>
    <property type="evidence" value="ECO:0007669"/>
    <property type="project" value="TreeGrafter"/>
</dbReference>
<proteinExistence type="predicted"/>
<protein>
    <submittedName>
        <fullName evidence="4">CZB domain-containing protein</fullName>
    </submittedName>
</protein>
<dbReference type="SUPFAM" id="SSF46966">
    <property type="entry name" value="Spectrin repeat"/>
    <property type="match status" value="1"/>
</dbReference>
<dbReference type="GO" id="GO:0007411">
    <property type="term" value="P:axon guidance"/>
    <property type="evidence" value="ECO:0007669"/>
    <property type="project" value="TreeGrafter"/>
</dbReference>
<keyword evidence="1" id="KW-0344">Guanine-nucleotide releasing factor</keyword>
<dbReference type="PANTHER" id="PTHR22826">
    <property type="entry name" value="RHO GUANINE EXCHANGE FACTOR-RELATED"/>
    <property type="match status" value="1"/>
</dbReference>
<evidence type="ECO:0000256" key="1">
    <source>
        <dbReference type="ARBA" id="ARBA00022658"/>
    </source>
</evidence>
<dbReference type="Gene3D" id="1.20.58.60">
    <property type="match status" value="2"/>
</dbReference>
<dbReference type="GO" id="GO:0005737">
    <property type="term" value="C:cytoplasm"/>
    <property type="evidence" value="ECO:0007669"/>
    <property type="project" value="TreeGrafter"/>
</dbReference>
<evidence type="ECO:0000313" key="3">
    <source>
        <dbReference type="Proteomes" id="UP000271098"/>
    </source>
</evidence>
<dbReference type="WBParaSite" id="GPUH_0001895801-mRNA-1">
    <property type="protein sequence ID" value="GPUH_0001895801-mRNA-1"/>
    <property type="gene ID" value="GPUH_0001895801"/>
</dbReference>
<name>A0A183ED92_9BILA</name>
<keyword evidence="3" id="KW-1185">Reference proteome</keyword>
<dbReference type="GO" id="GO:0005085">
    <property type="term" value="F:guanyl-nucleotide exchange factor activity"/>
    <property type="evidence" value="ECO:0007669"/>
    <property type="project" value="UniProtKB-KW"/>
</dbReference>
<dbReference type="InterPro" id="IPR051336">
    <property type="entry name" value="RhoGEF_Guanine_NuclExch_SF"/>
</dbReference>
<evidence type="ECO:0000313" key="2">
    <source>
        <dbReference type="EMBL" id="VDN32752.1"/>
    </source>
</evidence>
<sequence length="422" mass="48265">MPIANPDLAAALPNLSSLISSLRNSKDEVFLQWETRRQKLDHCYQLKLFEQDADKMFEWIRRHYALANQRLLEIGDCEQSTSMLLAEHCDFLKAANNTEVNISHVMTVAKRLREIGNYGKAHIESVAIRLDEEWRRFKHINEQRSRLLDLALSFHRKSHIYLSNAPAWLHQITLENSRHMGQYSGDELEAAIAEHERFGEMFSQSYAEYLSNAPAWLHQITLENSRHMGQYSGDELEAAIAEHERFGEMFSQSYAEAVGDGRSLTQTLKMLAGDAAGQNSAYKHAVDLIQQITGAHKELYCQWQTKKLRLHSRLALIAFETDTHRVLQWLEEHGDAYLNKNTAIGNNLSQAKVLQWLEEHGDAYLNKNTAIGNNLSQAKVLQRNHSHFRSVASNTYSNAEKLFTASNTIIESVILTTCELDE</sequence>